<keyword evidence="3" id="KW-1185">Reference proteome</keyword>
<name>A0A1S1N3S3_9GAMM</name>
<comment type="caution">
    <text evidence="2">The sequence shown here is derived from an EMBL/GenBank/DDBJ whole genome shotgun (WGS) entry which is preliminary data.</text>
</comment>
<evidence type="ECO:0000256" key="1">
    <source>
        <dbReference type="SAM" id="Coils"/>
    </source>
</evidence>
<dbReference type="EMBL" id="MNAN01000035">
    <property type="protein sequence ID" value="OHU94102.1"/>
    <property type="molecule type" value="Genomic_DNA"/>
</dbReference>
<reference evidence="2 3" key="1">
    <citation type="submission" date="2016-10" db="EMBL/GenBank/DDBJ databases">
        <title>Pseudoalteromonas amylolytica sp. nov., isolated from the surface seawater.</title>
        <authorList>
            <person name="Wu Y.-H."/>
            <person name="Cheng H."/>
            <person name="Jin X.-B."/>
            <person name="Wang C.-S."/>
            <person name="Xu X.-W."/>
        </authorList>
    </citation>
    <scope>NUCLEOTIDE SEQUENCE [LARGE SCALE GENOMIC DNA]</scope>
    <source>
        <strain evidence="2 3">JCM 12483</strain>
    </source>
</reference>
<dbReference type="Proteomes" id="UP000180253">
    <property type="component" value="Unassembled WGS sequence"/>
</dbReference>
<organism evidence="2 3">
    <name type="scientific">Pseudoalteromonas byunsanensis</name>
    <dbReference type="NCBI Taxonomy" id="327939"/>
    <lineage>
        <taxon>Bacteria</taxon>
        <taxon>Pseudomonadati</taxon>
        <taxon>Pseudomonadota</taxon>
        <taxon>Gammaproteobacteria</taxon>
        <taxon>Alteromonadales</taxon>
        <taxon>Pseudoalteromonadaceae</taxon>
        <taxon>Pseudoalteromonas</taxon>
    </lineage>
</organism>
<keyword evidence="1" id="KW-0175">Coiled coil</keyword>
<sequence>MRGLIGIVLLLMAFALGMMVERLWLGASPQIIYTVPQEQSVIAADVHTQGKSQQSSVQTAFEQPQIAAQIETLNSTIARLNEQNLKLKQQLLDAQQQTDKPGAIQVANGDLSTVLSQQYQQETRDALWADELELLINDFLYLNDLSHILVLQSYGCKSTVCQMELVPNGSSDEFDETNWRVVSKKLFEQSWFKRFTISTSSSNNERMQIYLSTQEVKD</sequence>
<evidence type="ECO:0000313" key="2">
    <source>
        <dbReference type="EMBL" id="OHU94102.1"/>
    </source>
</evidence>
<protein>
    <submittedName>
        <fullName evidence="2">Uncharacterized protein</fullName>
    </submittedName>
</protein>
<feature type="coiled-coil region" evidence="1">
    <location>
        <begin position="70"/>
        <end position="97"/>
    </location>
</feature>
<proteinExistence type="predicted"/>
<gene>
    <name evidence="2" type="ORF">BIW53_17985</name>
</gene>
<dbReference type="RefSeq" id="WP_070993392.1">
    <property type="nucleotide sequence ID" value="NZ_CBCSHD010000011.1"/>
</dbReference>
<dbReference type="AlphaFoldDB" id="A0A1S1N3S3"/>
<dbReference type="STRING" id="327939.BIW53_17985"/>
<dbReference type="OrthoDB" id="6293705at2"/>
<accession>A0A1S1N3S3</accession>
<evidence type="ECO:0000313" key="3">
    <source>
        <dbReference type="Proteomes" id="UP000180253"/>
    </source>
</evidence>